<dbReference type="Proteomes" id="UP000075225">
    <property type="component" value="Unassembled WGS sequence"/>
</dbReference>
<dbReference type="InterPro" id="IPR002109">
    <property type="entry name" value="Glutaredoxin"/>
</dbReference>
<protein>
    <submittedName>
        <fullName evidence="2">Putative glutaredoxin</fullName>
    </submittedName>
</protein>
<dbReference type="GO" id="GO:0005737">
    <property type="term" value="C:cytoplasm"/>
    <property type="evidence" value="ECO:0007669"/>
    <property type="project" value="TreeGrafter"/>
</dbReference>
<dbReference type="EMBL" id="AHZP02000856">
    <property type="protein sequence ID" value="KYK69259.1"/>
    <property type="molecule type" value="Genomic_DNA"/>
</dbReference>
<feature type="non-terminal residue" evidence="2">
    <location>
        <position position="1"/>
    </location>
</feature>
<dbReference type="PROSITE" id="PS51354">
    <property type="entry name" value="GLUTAREDOXIN_2"/>
    <property type="match status" value="1"/>
</dbReference>
<proteinExistence type="predicted"/>
<comment type="caution">
    <text evidence="2">The sequence shown here is derived from an EMBL/GenBank/DDBJ whole genome shotgun (WGS) entry which is preliminary data.</text>
</comment>
<sequence length="62" mass="6693">GDVMIDRMDYTPQIQDILEEMTGARTVPRVFIDGIFFGGCSDLEEAEASGKLKEILSAAGAI</sequence>
<dbReference type="PANTHER" id="PTHR45694">
    <property type="entry name" value="GLUTAREDOXIN 2"/>
    <property type="match status" value="1"/>
</dbReference>
<reference evidence="3" key="1">
    <citation type="submission" date="2016-03" db="EMBL/GenBank/DDBJ databases">
        <authorList>
            <person name="Sibley D."/>
            <person name="Venepally P."/>
            <person name="Karamycheva S."/>
            <person name="Hadjithomas M."/>
            <person name="Khan A."/>
            <person name="Brunk B."/>
            <person name="Roos D."/>
            <person name="Caler E."/>
            <person name="Lorenzi H."/>
        </authorList>
    </citation>
    <scope>NUCLEOTIDE SEQUENCE [LARGE SCALE GENOMIC DNA]</scope>
    <source>
        <strain evidence="3">TgCatPRC2</strain>
    </source>
</reference>
<gene>
    <name evidence="2" type="ORF">TGPRC2_227150B</name>
</gene>
<dbReference type="PANTHER" id="PTHR45694:SF18">
    <property type="entry name" value="GLUTAREDOXIN-1-RELATED"/>
    <property type="match status" value="1"/>
</dbReference>
<dbReference type="VEuPathDB" id="ToxoDB:TGPRC2_227150B"/>
<dbReference type="PRINTS" id="PR00160">
    <property type="entry name" value="GLUTAREDOXIN"/>
</dbReference>
<dbReference type="InterPro" id="IPR014025">
    <property type="entry name" value="Glutaredoxin_subgr"/>
</dbReference>
<evidence type="ECO:0000313" key="2">
    <source>
        <dbReference type="EMBL" id="KYK69259.1"/>
    </source>
</evidence>
<evidence type="ECO:0000259" key="1">
    <source>
        <dbReference type="Pfam" id="PF00462"/>
    </source>
</evidence>
<dbReference type="InterPro" id="IPR036249">
    <property type="entry name" value="Thioredoxin-like_sf"/>
</dbReference>
<feature type="domain" description="Glutaredoxin" evidence="1">
    <location>
        <begin position="12"/>
        <end position="36"/>
    </location>
</feature>
<dbReference type="Gene3D" id="3.40.30.10">
    <property type="entry name" value="Glutaredoxin"/>
    <property type="match status" value="1"/>
</dbReference>
<dbReference type="AlphaFoldDB" id="A0A151HIT3"/>
<dbReference type="Pfam" id="PF00462">
    <property type="entry name" value="Glutaredoxin"/>
    <property type="match status" value="1"/>
</dbReference>
<dbReference type="SUPFAM" id="SSF52833">
    <property type="entry name" value="Thioredoxin-like"/>
    <property type="match status" value="1"/>
</dbReference>
<organism evidence="2 3">
    <name type="scientific">Toxoplasma gondii TgCatPRC2</name>
    <dbReference type="NCBI Taxonomy" id="1130821"/>
    <lineage>
        <taxon>Eukaryota</taxon>
        <taxon>Sar</taxon>
        <taxon>Alveolata</taxon>
        <taxon>Apicomplexa</taxon>
        <taxon>Conoidasida</taxon>
        <taxon>Coccidia</taxon>
        <taxon>Eucoccidiorida</taxon>
        <taxon>Eimeriorina</taxon>
        <taxon>Sarcocystidae</taxon>
        <taxon>Toxoplasma</taxon>
    </lineage>
</organism>
<dbReference type="GO" id="GO:0015038">
    <property type="term" value="F:glutathione disulfide oxidoreductase activity"/>
    <property type="evidence" value="ECO:0007669"/>
    <property type="project" value="TreeGrafter"/>
</dbReference>
<name>A0A151HIT3_TOXGO</name>
<accession>A0A151HIT3</accession>
<dbReference type="GO" id="GO:0034599">
    <property type="term" value="P:cellular response to oxidative stress"/>
    <property type="evidence" value="ECO:0007669"/>
    <property type="project" value="TreeGrafter"/>
</dbReference>
<evidence type="ECO:0000313" key="3">
    <source>
        <dbReference type="Proteomes" id="UP000075225"/>
    </source>
</evidence>